<accession>A0A0W0RQM8</accession>
<proteinExistence type="predicted"/>
<dbReference type="CDD" id="cd19916">
    <property type="entry name" value="OphMA_like"/>
    <property type="match status" value="1"/>
</dbReference>
<feature type="domain" description="Tetrapyrrole methylase" evidence="1">
    <location>
        <begin position="10"/>
        <end position="215"/>
    </location>
</feature>
<organism evidence="2 3">
    <name type="scientific">Legionella bozemanae</name>
    <name type="common">Fluoribacter bozemanae</name>
    <dbReference type="NCBI Taxonomy" id="447"/>
    <lineage>
        <taxon>Bacteria</taxon>
        <taxon>Pseudomonadati</taxon>
        <taxon>Pseudomonadota</taxon>
        <taxon>Gammaproteobacteria</taxon>
        <taxon>Legionellales</taxon>
        <taxon>Legionellaceae</taxon>
        <taxon>Legionella</taxon>
    </lineage>
</organism>
<evidence type="ECO:0000313" key="3">
    <source>
        <dbReference type="Proteomes" id="UP000054695"/>
    </source>
</evidence>
<gene>
    <name evidence="2" type="ORF">Lboz_2012</name>
</gene>
<keyword evidence="3" id="KW-1185">Reference proteome</keyword>
<evidence type="ECO:0000313" key="2">
    <source>
        <dbReference type="EMBL" id="KTC73366.1"/>
    </source>
</evidence>
<comment type="caution">
    <text evidence="2">The sequence shown here is derived from an EMBL/GenBank/DDBJ whole genome shotgun (WGS) entry which is preliminary data.</text>
</comment>
<dbReference type="OrthoDB" id="1459304at2"/>
<dbReference type="RefSeq" id="WP_058459643.1">
    <property type="nucleotide sequence ID" value="NZ_CAAAIY010000010.1"/>
</dbReference>
<dbReference type="PATRIC" id="fig|447.4.peg.2140"/>
<dbReference type="InterPro" id="IPR000878">
    <property type="entry name" value="4pyrrol_Mease"/>
</dbReference>
<reference evidence="2 3" key="1">
    <citation type="submission" date="2015-11" db="EMBL/GenBank/DDBJ databases">
        <title>Genomic analysis of 38 Legionella species identifies large and diverse effector repertoires.</title>
        <authorList>
            <person name="Burstein D."/>
            <person name="Amaro F."/>
            <person name="Zusman T."/>
            <person name="Lifshitz Z."/>
            <person name="Cohen O."/>
            <person name="Gilbert J.A."/>
            <person name="Pupko T."/>
            <person name="Shuman H.A."/>
            <person name="Segal G."/>
        </authorList>
    </citation>
    <scope>NUCLEOTIDE SEQUENCE [LARGE SCALE GENOMIC DNA]</scope>
    <source>
        <strain evidence="2 3">WIGA</strain>
    </source>
</reference>
<dbReference type="GO" id="GO:0032259">
    <property type="term" value="P:methylation"/>
    <property type="evidence" value="ECO:0007669"/>
    <property type="project" value="UniProtKB-KW"/>
</dbReference>
<dbReference type="Pfam" id="PF00590">
    <property type="entry name" value="TP_methylase"/>
    <property type="match status" value="1"/>
</dbReference>
<dbReference type="Gene3D" id="3.40.1010.10">
    <property type="entry name" value="Cobalt-precorrin-4 Transmethylase, Domain 1"/>
    <property type="match status" value="1"/>
</dbReference>
<keyword evidence="2" id="KW-0808">Transferase</keyword>
<protein>
    <submittedName>
        <fullName evidence="2">Uroporphyrinogen III methylase</fullName>
    </submittedName>
</protein>
<keyword evidence="2" id="KW-0489">Methyltransferase</keyword>
<dbReference type="Proteomes" id="UP000054695">
    <property type="component" value="Unassembled WGS sequence"/>
</dbReference>
<sequence length="261" mass="29508">MQINPNTSSLVVVGCGIKFFAHLTTEAIAYIQQSDIVLYLVNDPVLKSWIQKQNQNTESLDFLYESCSLRTEAYQRITNYVLEHLYQKKHVCFALYGHPCVFSKPGLEAVKQAQKKGYFAKILPAISAEACLFADLLIDPGSLGCQSFEASDFLIHQRQLNPSSHLILWQIDAVGIIDHESTNNKKMGILLLLDYLKHFYQPIDEIIIYEAAQYPGLDPRITRTQLQYLPDIQLSTISTLYIPPVKKAHCNEAILSAFGLI</sequence>
<dbReference type="SUPFAM" id="SSF53790">
    <property type="entry name" value="Tetrapyrrole methylase"/>
    <property type="match status" value="1"/>
</dbReference>
<name>A0A0W0RQM8_LEGBO</name>
<evidence type="ECO:0000259" key="1">
    <source>
        <dbReference type="Pfam" id="PF00590"/>
    </source>
</evidence>
<dbReference type="AlphaFoldDB" id="A0A0W0RQM8"/>
<dbReference type="GO" id="GO:0008168">
    <property type="term" value="F:methyltransferase activity"/>
    <property type="evidence" value="ECO:0007669"/>
    <property type="project" value="UniProtKB-KW"/>
</dbReference>
<dbReference type="EMBL" id="LNXU01000019">
    <property type="protein sequence ID" value="KTC73366.1"/>
    <property type="molecule type" value="Genomic_DNA"/>
</dbReference>
<dbReference type="STRING" id="447.Lboz_2012"/>
<dbReference type="InterPro" id="IPR035996">
    <property type="entry name" value="4pyrrol_Methylase_sf"/>
</dbReference>
<dbReference type="InterPro" id="IPR014777">
    <property type="entry name" value="4pyrrole_Mease_sub1"/>
</dbReference>